<protein>
    <submittedName>
        <fullName evidence="1">Uncharacterized protein</fullName>
    </submittedName>
</protein>
<sequence>MLRGMTLRAPGNKAKMTGREREALLESLMLEEPELTFTARGNPDPRLLRLVDFLARQAARDCYAEEVQMMKRRRKRTS</sequence>
<accession>A0A3P5WJJ6</accession>
<dbReference type="Proteomes" id="UP000277498">
    <property type="component" value="Unassembled WGS sequence"/>
</dbReference>
<proteinExistence type="predicted"/>
<evidence type="ECO:0000313" key="2">
    <source>
        <dbReference type="Proteomes" id="UP000277498"/>
    </source>
</evidence>
<reference evidence="1 2" key="1">
    <citation type="submission" date="2018-11" db="EMBL/GenBank/DDBJ databases">
        <authorList>
            <person name="Criscuolo A."/>
        </authorList>
    </citation>
    <scope>NUCLEOTIDE SEQUENCE [LARGE SCALE GENOMIC DNA]</scope>
    <source>
        <strain evidence="1">ACIP111625</strain>
    </source>
</reference>
<dbReference type="AlphaFoldDB" id="A0A3P5WJJ6"/>
<name>A0A3P5WJJ6_9RHOB</name>
<organism evidence="1 2">
    <name type="scientific">Pseudogemmobacter humi</name>
    <dbReference type="NCBI Taxonomy" id="2483812"/>
    <lineage>
        <taxon>Bacteria</taxon>
        <taxon>Pseudomonadati</taxon>
        <taxon>Pseudomonadota</taxon>
        <taxon>Alphaproteobacteria</taxon>
        <taxon>Rhodobacterales</taxon>
        <taxon>Paracoccaceae</taxon>
        <taxon>Pseudogemmobacter</taxon>
    </lineage>
</organism>
<keyword evidence="2" id="KW-1185">Reference proteome</keyword>
<gene>
    <name evidence="1" type="ORF">XINFAN_00223</name>
</gene>
<dbReference type="EMBL" id="UXAW01000030">
    <property type="protein sequence ID" value="VDC19612.1"/>
    <property type="molecule type" value="Genomic_DNA"/>
</dbReference>
<evidence type="ECO:0000313" key="1">
    <source>
        <dbReference type="EMBL" id="VDC19612.1"/>
    </source>
</evidence>